<dbReference type="OrthoDB" id="197869at2"/>
<organism evidence="1 2">
    <name type="scientific">Paraglaciecola psychrophila 170</name>
    <dbReference type="NCBI Taxonomy" id="1129794"/>
    <lineage>
        <taxon>Bacteria</taxon>
        <taxon>Pseudomonadati</taxon>
        <taxon>Pseudomonadota</taxon>
        <taxon>Gammaproteobacteria</taxon>
        <taxon>Alteromonadales</taxon>
        <taxon>Alteromonadaceae</taxon>
        <taxon>Paraglaciecola</taxon>
    </lineage>
</organism>
<dbReference type="AlphaFoldDB" id="K7AMU8"/>
<dbReference type="Gene3D" id="2.40.160.10">
    <property type="entry name" value="Porin"/>
    <property type="match status" value="1"/>
</dbReference>
<dbReference type="STRING" id="1129794.C427_0722"/>
<protein>
    <recommendedName>
        <fullName evidence="3">Porin domain-containing protein</fullName>
    </recommendedName>
</protein>
<reference evidence="1 2" key="1">
    <citation type="journal article" date="2013" name="Genome Announc.">
        <title>Complete Genome Sequence of Glaciecola psychrophila Strain 170T.</title>
        <authorList>
            <person name="Yin J."/>
            <person name="Chen J."/>
            <person name="Liu G."/>
            <person name="Yu Y."/>
            <person name="Song L."/>
            <person name="Wang X."/>
            <person name="Qu X."/>
        </authorList>
    </citation>
    <scope>NUCLEOTIDE SEQUENCE [LARGE SCALE GENOMIC DNA]</scope>
    <source>
        <strain evidence="1 2">170</strain>
    </source>
</reference>
<evidence type="ECO:0008006" key="3">
    <source>
        <dbReference type="Google" id="ProtNLM"/>
    </source>
</evidence>
<dbReference type="KEGG" id="gps:C427_0722"/>
<dbReference type="HOGENOM" id="CLU_036480_0_1_6"/>
<dbReference type="SUPFAM" id="SSF56935">
    <property type="entry name" value="Porins"/>
    <property type="match status" value="1"/>
</dbReference>
<accession>K7AMU8</accession>
<evidence type="ECO:0000313" key="2">
    <source>
        <dbReference type="Proteomes" id="UP000011864"/>
    </source>
</evidence>
<name>K7AMU8_9ALTE</name>
<dbReference type="InterPro" id="IPR023614">
    <property type="entry name" value="Porin_dom_sf"/>
</dbReference>
<keyword evidence="2" id="KW-1185">Reference proteome</keyword>
<evidence type="ECO:0000313" key="1">
    <source>
        <dbReference type="EMBL" id="AGH42832.1"/>
    </source>
</evidence>
<gene>
    <name evidence="1" type="ORF">C427_0722</name>
</gene>
<sequence length="303" mass="33817">MTATGQIVARADNDYNAEFEWAYITYAATDKISISAGRLRLPLFKYSASLDVGYFYHWVNAPQSVYDVPFNNIEGLRVDYSDYAGDWEYSMQFAYGTYDNTSETFSLSGKDTIVFTGEAQNEGFKVRAVAGRAKSTFIVPGLEPIFAGIQPFISADLFNNLRYEESTGTFYGLGLEYDVYNWFVSGEITSIDSEKSYLAEDVAYYVTAGIRFGKFTPSLTYEAKESDDALKFADQINPLPASLQGTIAVLESTFADDEETITLALRYDLDTNVALKADIIKYTDNLIDSNDATLVRVGVNYVF</sequence>
<dbReference type="PATRIC" id="fig|1129794.4.peg.714"/>
<proteinExistence type="predicted"/>
<dbReference type="Proteomes" id="UP000011864">
    <property type="component" value="Chromosome"/>
</dbReference>
<dbReference type="RefSeq" id="WP_007636352.1">
    <property type="nucleotide sequence ID" value="NC_020514.1"/>
</dbReference>
<dbReference type="EMBL" id="CP003837">
    <property type="protein sequence ID" value="AGH42832.1"/>
    <property type="molecule type" value="Genomic_DNA"/>
</dbReference>
<dbReference type="eggNOG" id="COG3203">
    <property type="taxonomic scope" value="Bacteria"/>
</dbReference>